<sequence>MAQPALNVAPQVRAETLGQAITKTRAACDECRTKKLKCKGEKPKCSRCARENIDCVYSAQKQMGRPRKRHRTDDGPTTNAAKNISSEPSLWEPNIGAVTDDVAFDVGSYESAFTPGGGLQPWLQSAIDWPTDFHGNDGRQSNSGKSVPGLTPDSSSNSSPVLNLPAELQQTHQRQRENSASILLAPALAAGDVSSCMPGPPPGCACLSTMYLVLNNLHATGTDQSFPFSLYPLREAMQSASQVLECEQCPTKFITAVQNTQLLGILFISIAERFGKVLEHITQESVRADVASETKKFRLADLNTPTSHLHTNGLGCVAAFSINLSPQEWRIMCKKVVRAEVYGPENGNECCPYFLGIIRQMEDRQADWHKRSCPPDFPKDDNGDLVGAHTRAGGAVDGEVEDVHSKQKEVPLCLKMAVIAKSLAGGFDWT</sequence>
<accession>A0A139IW63</accession>
<keyword evidence="2" id="KW-0479">Metal-binding</keyword>
<evidence type="ECO:0000256" key="5">
    <source>
        <dbReference type="ARBA" id="ARBA00023242"/>
    </source>
</evidence>
<comment type="caution">
    <text evidence="8">The sequence shown here is derived from an EMBL/GenBank/DDBJ whole genome shotgun (WGS) entry which is preliminary data.</text>
</comment>
<dbReference type="CDD" id="cd00067">
    <property type="entry name" value="GAL4"/>
    <property type="match status" value="1"/>
</dbReference>
<keyword evidence="3" id="KW-0805">Transcription regulation</keyword>
<dbReference type="SMART" id="SM00066">
    <property type="entry name" value="GAL4"/>
    <property type="match status" value="1"/>
</dbReference>
<evidence type="ECO:0000256" key="2">
    <source>
        <dbReference type="ARBA" id="ARBA00022723"/>
    </source>
</evidence>
<gene>
    <name evidence="8" type="ORF">AC579_3542</name>
</gene>
<evidence type="ECO:0000256" key="1">
    <source>
        <dbReference type="ARBA" id="ARBA00004123"/>
    </source>
</evidence>
<dbReference type="PROSITE" id="PS00463">
    <property type="entry name" value="ZN2_CY6_FUNGAL_1"/>
    <property type="match status" value="1"/>
</dbReference>
<comment type="subcellular location">
    <subcellularLocation>
        <location evidence="1">Nucleus</location>
    </subcellularLocation>
</comment>
<name>A0A139IW63_9PEZI</name>
<keyword evidence="9" id="KW-1185">Reference proteome</keyword>
<dbReference type="PROSITE" id="PS50048">
    <property type="entry name" value="ZN2_CY6_FUNGAL_2"/>
    <property type="match status" value="1"/>
</dbReference>
<dbReference type="PRINTS" id="PR00755">
    <property type="entry name" value="AFLATOXINBRP"/>
</dbReference>
<keyword evidence="5" id="KW-0539">Nucleus</keyword>
<dbReference type="Pfam" id="PF00172">
    <property type="entry name" value="Zn_clus"/>
    <property type="match status" value="1"/>
</dbReference>
<dbReference type="InterPro" id="IPR001138">
    <property type="entry name" value="Zn2Cys6_DnaBD"/>
</dbReference>
<evidence type="ECO:0000256" key="6">
    <source>
        <dbReference type="SAM" id="MobiDB-lite"/>
    </source>
</evidence>
<reference evidence="8 9" key="1">
    <citation type="submission" date="2015-07" db="EMBL/GenBank/DDBJ databases">
        <title>Comparative genomics of the Sigatoka disease complex on banana suggests a link between parallel evolutionary changes in Pseudocercospora fijiensis and Pseudocercospora eumusae and increased virulence on the banana host.</title>
        <authorList>
            <person name="Chang T.-C."/>
            <person name="Salvucci A."/>
            <person name="Crous P.W."/>
            <person name="Stergiopoulos I."/>
        </authorList>
    </citation>
    <scope>NUCLEOTIDE SEQUENCE [LARGE SCALE GENOMIC DNA]</scope>
    <source>
        <strain evidence="8 9">CBS 116634</strain>
    </source>
</reference>
<protein>
    <recommendedName>
        <fullName evidence="7">Zn(2)-C6 fungal-type domain-containing protein</fullName>
    </recommendedName>
</protein>
<feature type="region of interest" description="Disordered" evidence="6">
    <location>
        <begin position="64"/>
        <end position="92"/>
    </location>
</feature>
<evidence type="ECO:0000313" key="9">
    <source>
        <dbReference type="Proteomes" id="UP000073492"/>
    </source>
</evidence>
<dbReference type="PANTHER" id="PTHR47338:SF5">
    <property type="entry name" value="ZN(II)2CYS6 TRANSCRIPTION FACTOR (EUROFUNG)"/>
    <property type="match status" value="1"/>
</dbReference>
<dbReference type="SUPFAM" id="SSF57701">
    <property type="entry name" value="Zn2/Cys6 DNA-binding domain"/>
    <property type="match status" value="1"/>
</dbReference>
<dbReference type="EMBL" id="LFZO01000002">
    <property type="protein sequence ID" value="KXT18900.1"/>
    <property type="molecule type" value="Genomic_DNA"/>
</dbReference>
<evidence type="ECO:0000256" key="3">
    <source>
        <dbReference type="ARBA" id="ARBA00023015"/>
    </source>
</evidence>
<feature type="region of interest" description="Disordered" evidence="6">
    <location>
        <begin position="129"/>
        <end position="162"/>
    </location>
</feature>
<evidence type="ECO:0000256" key="4">
    <source>
        <dbReference type="ARBA" id="ARBA00023163"/>
    </source>
</evidence>
<keyword evidence="4" id="KW-0804">Transcription</keyword>
<dbReference type="PANTHER" id="PTHR47338">
    <property type="entry name" value="ZN(II)2CYS6 TRANSCRIPTION FACTOR (EUROFUNG)-RELATED"/>
    <property type="match status" value="1"/>
</dbReference>
<dbReference type="InterPro" id="IPR050815">
    <property type="entry name" value="TF_fung"/>
</dbReference>
<dbReference type="OrthoDB" id="4356994at2759"/>
<proteinExistence type="predicted"/>
<dbReference type="InterPro" id="IPR036864">
    <property type="entry name" value="Zn2-C6_fun-type_DNA-bd_sf"/>
</dbReference>
<dbReference type="Gene3D" id="4.10.240.10">
    <property type="entry name" value="Zn(2)-C6 fungal-type DNA-binding domain"/>
    <property type="match status" value="1"/>
</dbReference>
<dbReference type="Proteomes" id="UP000073492">
    <property type="component" value="Unassembled WGS sequence"/>
</dbReference>
<dbReference type="GO" id="GO:0008270">
    <property type="term" value="F:zinc ion binding"/>
    <property type="evidence" value="ECO:0007669"/>
    <property type="project" value="InterPro"/>
</dbReference>
<dbReference type="AlphaFoldDB" id="A0A139IW63"/>
<evidence type="ECO:0000259" key="7">
    <source>
        <dbReference type="PROSITE" id="PS50048"/>
    </source>
</evidence>
<organism evidence="8 9">
    <name type="scientific">Pseudocercospora musae</name>
    <dbReference type="NCBI Taxonomy" id="113226"/>
    <lineage>
        <taxon>Eukaryota</taxon>
        <taxon>Fungi</taxon>
        <taxon>Dikarya</taxon>
        <taxon>Ascomycota</taxon>
        <taxon>Pezizomycotina</taxon>
        <taxon>Dothideomycetes</taxon>
        <taxon>Dothideomycetidae</taxon>
        <taxon>Mycosphaerellales</taxon>
        <taxon>Mycosphaerellaceae</taxon>
        <taxon>Pseudocercospora</taxon>
    </lineage>
</organism>
<evidence type="ECO:0000313" key="8">
    <source>
        <dbReference type="EMBL" id="KXT18900.1"/>
    </source>
</evidence>
<dbReference type="GO" id="GO:0005634">
    <property type="term" value="C:nucleus"/>
    <property type="evidence" value="ECO:0007669"/>
    <property type="project" value="UniProtKB-SubCell"/>
</dbReference>
<feature type="domain" description="Zn(2)-C6 fungal-type" evidence="7">
    <location>
        <begin position="27"/>
        <end position="57"/>
    </location>
</feature>
<feature type="compositionally biased region" description="Polar residues" evidence="6">
    <location>
        <begin position="75"/>
        <end position="88"/>
    </location>
</feature>
<dbReference type="GO" id="GO:0000981">
    <property type="term" value="F:DNA-binding transcription factor activity, RNA polymerase II-specific"/>
    <property type="evidence" value="ECO:0007669"/>
    <property type="project" value="InterPro"/>
</dbReference>